<evidence type="ECO:0000313" key="1">
    <source>
        <dbReference type="EMBL" id="KAL3956231.1"/>
    </source>
</evidence>
<comment type="caution">
    <text evidence="1">The sequence shown here is derived from an EMBL/GenBank/DDBJ whole genome shotgun (WGS) entry which is preliminary data.</text>
</comment>
<organism evidence="1 2">
    <name type="scientific">Purpureocillium lilacinum</name>
    <name type="common">Paecilomyces lilacinus</name>
    <dbReference type="NCBI Taxonomy" id="33203"/>
    <lineage>
        <taxon>Eukaryota</taxon>
        <taxon>Fungi</taxon>
        <taxon>Dikarya</taxon>
        <taxon>Ascomycota</taxon>
        <taxon>Pezizomycotina</taxon>
        <taxon>Sordariomycetes</taxon>
        <taxon>Hypocreomycetidae</taxon>
        <taxon>Hypocreales</taxon>
        <taxon>Ophiocordycipitaceae</taxon>
        <taxon>Purpureocillium</taxon>
    </lineage>
</organism>
<dbReference type="EMBL" id="JBGNUJ010000008">
    <property type="protein sequence ID" value="KAL3956231.1"/>
    <property type="molecule type" value="Genomic_DNA"/>
</dbReference>
<sequence>MAADANPPTAQAGAATFDKLQSNTQDVLNHARSTPEFQNAEQEAKERRIAQMMADQMSMPMSVSEVNVTGAKNIRRGFLDPIFSPLLADSLNSPKTVGDVLSKLQVASAKLSALQILREPPRYISLSLVRSIRPQPRRMSVSPSAFENSPI</sequence>
<name>A0ACC4DLD2_PURLI</name>
<reference evidence="1" key="1">
    <citation type="submission" date="2024-12" db="EMBL/GenBank/DDBJ databases">
        <title>Comparative genomics and development of molecular markers within Purpureocillium lilacinum and among Purpureocillium species.</title>
        <authorList>
            <person name="Yeh Z.-Y."/>
            <person name="Ni N.-T."/>
            <person name="Lo P.-H."/>
            <person name="Mushyakhwo K."/>
            <person name="Lin C.-F."/>
            <person name="Nai Y.-S."/>
        </authorList>
    </citation>
    <scope>NUCLEOTIDE SEQUENCE</scope>
    <source>
        <strain evidence="1">NCHU-NPUST-175</strain>
    </source>
</reference>
<keyword evidence="2" id="KW-1185">Reference proteome</keyword>
<accession>A0ACC4DLD2</accession>
<gene>
    <name evidence="1" type="ORF">ACCO45_009077</name>
</gene>
<protein>
    <submittedName>
        <fullName evidence="1">Uncharacterized protein</fullName>
    </submittedName>
</protein>
<evidence type="ECO:0000313" key="2">
    <source>
        <dbReference type="Proteomes" id="UP001638806"/>
    </source>
</evidence>
<proteinExistence type="predicted"/>
<dbReference type="Proteomes" id="UP001638806">
    <property type="component" value="Unassembled WGS sequence"/>
</dbReference>